<dbReference type="Proteomes" id="UP001054945">
    <property type="component" value="Unassembled WGS sequence"/>
</dbReference>
<evidence type="ECO:0000313" key="3">
    <source>
        <dbReference type="Proteomes" id="UP001054945"/>
    </source>
</evidence>
<dbReference type="EMBL" id="BPLR01005235">
    <property type="protein sequence ID" value="GIY00865.1"/>
    <property type="molecule type" value="Genomic_DNA"/>
</dbReference>
<reference evidence="2 3" key="1">
    <citation type="submission" date="2021-06" db="EMBL/GenBank/DDBJ databases">
        <title>Caerostris extrusa draft genome.</title>
        <authorList>
            <person name="Kono N."/>
            <person name="Arakawa K."/>
        </authorList>
    </citation>
    <scope>NUCLEOTIDE SEQUENCE [LARGE SCALE GENOMIC DNA]</scope>
</reference>
<dbReference type="AlphaFoldDB" id="A0AAV4PVW4"/>
<proteinExistence type="predicted"/>
<keyword evidence="3" id="KW-1185">Reference proteome</keyword>
<protein>
    <submittedName>
        <fullName evidence="2">Uncharacterized protein</fullName>
    </submittedName>
</protein>
<gene>
    <name evidence="2" type="ORF">CEXT_706741</name>
</gene>
<evidence type="ECO:0000313" key="2">
    <source>
        <dbReference type="EMBL" id="GIY00865.1"/>
    </source>
</evidence>
<evidence type="ECO:0000256" key="1">
    <source>
        <dbReference type="SAM" id="MobiDB-lite"/>
    </source>
</evidence>
<sequence>MWFILPDLPLLFHPLHSIIPMQSTTPSLQISHFHPSECIQSSCHSIGVQSLACKGVGAVRTAAHALHPLRSTPPPIRRWGVTTTPRGRNCASAR</sequence>
<organism evidence="2 3">
    <name type="scientific">Caerostris extrusa</name>
    <name type="common">Bark spider</name>
    <name type="synonym">Caerostris bankana</name>
    <dbReference type="NCBI Taxonomy" id="172846"/>
    <lineage>
        <taxon>Eukaryota</taxon>
        <taxon>Metazoa</taxon>
        <taxon>Ecdysozoa</taxon>
        <taxon>Arthropoda</taxon>
        <taxon>Chelicerata</taxon>
        <taxon>Arachnida</taxon>
        <taxon>Araneae</taxon>
        <taxon>Araneomorphae</taxon>
        <taxon>Entelegynae</taxon>
        <taxon>Araneoidea</taxon>
        <taxon>Araneidae</taxon>
        <taxon>Caerostris</taxon>
    </lineage>
</organism>
<name>A0AAV4PVW4_CAEEX</name>
<accession>A0AAV4PVW4</accession>
<comment type="caution">
    <text evidence="2">The sequence shown here is derived from an EMBL/GenBank/DDBJ whole genome shotgun (WGS) entry which is preliminary data.</text>
</comment>
<feature type="region of interest" description="Disordered" evidence="1">
    <location>
        <begin position="74"/>
        <end position="94"/>
    </location>
</feature>